<proteinExistence type="predicted"/>
<organism evidence="2 3">
    <name type="scientific">Sulfurihydrogenibium yellowstonense SS-5</name>
    <dbReference type="NCBI Taxonomy" id="432331"/>
    <lineage>
        <taxon>Bacteria</taxon>
        <taxon>Pseudomonadati</taxon>
        <taxon>Aquificota</taxon>
        <taxon>Aquificia</taxon>
        <taxon>Aquificales</taxon>
        <taxon>Hydrogenothermaceae</taxon>
        <taxon>Sulfurihydrogenibium</taxon>
    </lineage>
</organism>
<protein>
    <recommendedName>
        <fullName evidence="1">DUF8082 domain-containing protein</fullName>
    </recommendedName>
</protein>
<name>C4FL49_9AQUI</name>
<evidence type="ECO:0000313" key="2">
    <source>
        <dbReference type="EMBL" id="EEP60194.1"/>
    </source>
</evidence>
<gene>
    <name evidence="2" type="ORF">SULYE_1303</name>
</gene>
<keyword evidence="3" id="KW-1185">Reference proteome</keyword>
<comment type="caution">
    <text evidence="2">The sequence shown here is derived from an EMBL/GenBank/DDBJ whole genome shotgun (WGS) entry which is preliminary data.</text>
</comment>
<dbReference type="Pfam" id="PF26309">
    <property type="entry name" value="DUF8082"/>
    <property type="match status" value="1"/>
</dbReference>
<dbReference type="Proteomes" id="UP000005540">
    <property type="component" value="Unassembled WGS sequence"/>
</dbReference>
<reference evidence="2 3" key="1">
    <citation type="submission" date="2009-04" db="EMBL/GenBank/DDBJ databases">
        <authorList>
            <person name="Reysenbach A.-L."/>
            <person name="Heidelberg J.F."/>
            <person name="Nelson W.C."/>
        </authorList>
    </citation>
    <scope>NUCLEOTIDE SEQUENCE [LARGE SCALE GENOMIC DNA]</scope>
    <source>
        <strain evidence="2 3">SS-5</strain>
    </source>
</reference>
<dbReference type="RefSeq" id="WP_007547548.1">
    <property type="nucleotide sequence ID" value="NZ_ABZS01000134.1"/>
</dbReference>
<sequence length="175" mass="20464">TEEQFGLEKENHQTDLDELEKVLTGQFEENIQKRVDIPEDILKPTEDTSQAYEPKVNNIIENKLPSLEEILSMESHAERESVAPSINEILEPNLSEENNLSDIDNILNEIEKEFIKIIGPFGKYIFKKRKEEFFKKDNITKFSVLKFIHSLAEEIPEIKKRDLFIENTKSFLLNL</sequence>
<accession>C4FL49</accession>
<evidence type="ECO:0000313" key="3">
    <source>
        <dbReference type="Proteomes" id="UP000005540"/>
    </source>
</evidence>
<dbReference type="AlphaFoldDB" id="C4FL49"/>
<evidence type="ECO:0000259" key="1">
    <source>
        <dbReference type="Pfam" id="PF26309"/>
    </source>
</evidence>
<dbReference type="EMBL" id="ABZS01000134">
    <property type="protein sequence ID" value="EEP60194.1"/>
    <property type="molecule type" value="Genomic_DNA"/>
</dbReference>
<feature type="non-terminal residue" evidence="2">
    <location>
        <position position="1"/>
    </location>
</feature>
<feature type="domain" description="DUF8082" evidence="1">
    <location>
        <begin position="106"/>
        <end position="172"/>
    </location>
</feature>
<dbReference type="InterPro" id="IPR058395">
    <property type="entry name" value="DUF8082"/>
</dbReference>